<accession>A0A0G1XEL3</accession>
<dbReference type="Proteomes" id="UP000034445">
    <property type="component" value="Unassembled WGS sequence"/>
</dbReference>
<organism evidence="1 2">
    <name type="scientific">Candidatus Kaiserbacteria bacterium GW2011_GWC2_52_8b</name>
    <dbReference type="NCBI Taxonomy" id="1618676"/>
    <lineage>
        <taxon>Bacteria</taxon>
        <taxon>Candidatus Kaiseribacteriota</taxon>
    </lineage>
</organism>
<comment type="caution">
    <text evidence="1">The sequence shown here is derived from an EMBL/GenBank/DDBJ whole genome shotgun (WGS) entry which is preliminary data.</text>
</comment>
<name>A0A0G1XEL3_9BACT</name>
<sequence length="63" mass="6808">MVDVWIITPKGTILIGKVSKETLNKIGDNALPDGSEITLVVDERHGISEGAVVPVKDLWVKIV</sequence>
<evidence type="ECO:0000313" key="1">
    <source>
        <dbReference type="EMBL" id="KKW29391.1"/>
    </source>
</evidence>
<dbReference type="EMBL" id="LCRF01000077">
    <property type="protein sequence ID" value="KKW29391.1"/>
    <property type="molecule type" value="Genomic_DNA"/>
</dbReference>
<evidence type="ECO:0000313" key="2">
    <source>
        <dbReference type="Proteomes" id="UP000034445"/>
    </source>
</evidence>
<dbReference type="AlphaFoldDB" id="A0A0G1XEL3"/>
<reference evidence="1 2" key="1">
    <citation type="journal article" date="2015" name="Nature">
        <title>rRNA introns, odd ribosomes, and small enigmatic genomes across a large radiation of phyla.</title>
        <authorList>
            <person name="Brown C.T."/>
            <person name="Hug L.A."/>
            <person name="Thomas B.C."/>
            <person name="Sharon I."/>
            <person name="Castelle C.J."/>
            <person name="Singh A."/>
            <person name="Wilkins M.J."/>
            <person name="Williams K.H."/>
            <person name="Banfield J.F."/>
        </authorList>
    </citation>
    <scope>NUCLEOTIDE SEQUENCE [LARGE SCALE GENOMIC DNA]</scope>
</reference>
<protein>
    <submittedName>
        <fullName evidence="1">Uncharacterized protein</fullName>
    </submittedName>
</protein>
<gene>
    <name evidence="1" type="ORF">UY74_C0077G0009</name>
</gene>
<proteinExistence type="predicted"/>